<evidence type="ECO:0000256" key="13">
    <source>
        <dbReference type="RuleBase" id="RU000508"/>
    </source>
</evidence>
<dbReference type="PANTHER" id="PTHR11556:SF35">
    <property type="entry name" value="SEDOHEPTULOSE-1,7-BISPHOSPHATASE, CHLOROPLASTIC"/>
    <property type="match status" value="1"/>
</dbReference>
<dbReference type="HAMAP" id="MF_01855">
    <property type="entry name" value="FBPase_class1"/>
    <property type="match status" value="1"/>
</dbReference>
<proteinExistence type="inferred from homology"/>
<feature type="domain" description="Fructose-1-6-bisphosphatase class I N-terminal" evidence="14">
    <location>
        <begin position="29"/>
        <end position="221"/>
    </location>
</feature>
<dbReference type="InterPro" id="IPR028343">
    <property type="entry name" value="FBPtase"/>
</dbReference>
<comment type="pathway">
    <text evidence="9">Carbohydrate biosynthesis.</text>
</comment>
<dbReference type="InterPro" id="IPR000146">
    <property type="entry name" value="FBPase_class-1"/>
</dbReference>
<dbReference type="Pfam" id="PF00316">
    <property type="entry name" value="FBPase"/>
    <property type="match status" value="1"/>
</dbReference>
<feature type="binding site" evidence="12">
    <location>
        <position position="303"/>
    </location>
    <ligand>
        <name>Mg(2+)</name>
        <dbReference type="ChEBI" id="CHEBI:18420"/>
        <label>2</label>
    </ligand>
</feature>
<feature type="binding site" evidence="12">
    <location>
        <position position="139"/>
    </location>
    <ligand>
        <name>Mg(2+)</name>
        <dbReference type="ChEBI" id="CHEBI:18420"/>
        <label>2</label>
    </ligand>
</feature>
<dbReference type="AlphaFoldDB" id="A0A2P8HIS4"/>
<dbReference type="EC" id="3.1.3.11" evidence="3 12"/>
<dbReference type="GO" id="GO:0006000">
    <property type="term" value="P:fructose metabolic process"/>
    <property type="evidence" value="ECO:0007669"/>
    <property type="project" value="TreeGrafter"/>
</dbReference>
<dbReference type="GO" id="GO:0030388">
    <property type="term" value="P:fructose 1,6-bisphosphate metabolic process"/>
    <property type="evidence" value="ECO:0007669"/>
    <property type="project" value="TreeGrafter"/>
</dbReference>
<keyword evidence="8 12" id="KW-0119">Carbohydrate metabolism</keyword>
<feature type="binding site" evidence="12">
    <location>
        <position position="139"/>
    </location>
    <ligand>
        <name>Mg(2+)</name>
        <dbReference type="ChEBI" id="CHEBI:18420"/>
        <label>1</label>
    </ligand>
</feature>
<dbReference type="GO" id="GO:0005986">
    <property type="term" value="P:sucrose biosynthetic process"/>
    <property type="evidence" value="ECO:0007669"/>
    <property type="project" value="TreeGrafter"/>
</dbReference>
<sequence length="357" mass="40048">MTVLLKTVPIPVISPVQPSSVMNLKQKVMTLDEFTIQELRNYPGATGQLSGLLRDIGLAAKRVNVEVNKAGIADILGEAGKTNVQGESVKKLDEFANEQFINSLETSIYCCGVASEENEHFIPFTDEHSKKSKYVVLMDPLDGSSNIDVNVSIGTIFSVYRRLTAEGTECELEDFLQPGTQQIAAGYIIYGSSTMMVYATRRSVQGFTLDPSIGEFCMSHPNLKCPPDSDIFSVNVGYYHLYDEKTRLSIDHFMARNENDRIYRHRFVGCMVAEIHRTLIQGGIFMYPAYGKFPAGRLRLCYECNPMSFIMEKAGGLAMANGKQRLLELKPVQLHQRIPIFIGSKQMMETWKQIINK</sequence>
<dbReference type="InterPro" id="IPR033391">
    <property type="entry name" value="FBPase_N"/>
</dbReference>
<dbReference type="Gene3D" id="3.30.540.10">
    <property type="entry name" value="Fructose-1,6-Bisphosphatase, subunit A, domain 1"/>
    <property type="match status" value="1"/>
</dbReference>
<keyword evidence="4 12" id="KW-0963">Cytoplasm</keyword>
<name>A0A2P8HIS4_CHINA</name>
<dbReference type="PANTHER" id="PTHR11556">
    <property type="entry name" value="FRUCTOSE-1,6-BISPHOSPHATASE-RELATED"/>
    <property type="match status" value="1"/>
</dbReference>
<evidence type="ECO:0000256" key="8">
    <source>
        <dbReference type="ARBA" id="ARBA00023277"/>
    </source>
</evidence>
<evidence type="ECO:0000256" key="7">
    <source>
        <dbReference type="ARBA" id="ARBA00022842"/>
    </source>
</evidence>
<dbReference type="GO" id="GO:0006094">
    <property type="term" value="P:gluconeogenesis"/>
    <property type="evidence" value="ECO:0007669"/>
    <property type="project" value="UniProtKB-UniRule"/>
</dbReference>
<dbReference type="SUPFAM" id="SSF56655">
    <property type="entry name" value="Carbohydrate phosphatase"/>
    <property type="match status" value="1"/>
</dbReference>
<feature type="binding site" evidence="12">
    <location>
        <position position="141"/>
    </location>
    <ligand>
        <name>Mg(2+)</name>
        <dbReference type="ChEBI" id="CHEBI:18420"/>
        <label>1</label>
    </ligand>
</feature>
<evidence type="ECO:0000256" key="6">
    <source>
        <dbReference type="ARBA" id="ARBA00022801"/>
    </source>
</evidence>
<dbReference type="Pfam" id="PF18913">
    <property type="entry name" value="FBPase_C"/>
    <property type="match status" value="1"/>
</dbReference>
<comment type="caution">
    <text evidence="12">Lacks conserved residue(s) required for the propagation of feature annotation.</text>
</comment>
<comment type="cofactor">
    <cofactor evidence="12">
        <name>Mg(2+)</name>
        <dbReference type="ChEBI" id="CHEBI:18420"/>
    </cofactor>
    <text evidence="12">Binds 2 magnesium ions per subunit.</text>
</comment>
<dbReference type="GO" id="GO:0005829">
    <property type="term" value="C:cytosol"/>
    <property type="evidence" value="ECO:0007669"/>
    <property type="project" value="TreeGrafter"/>
</dbReference>
<evidence type="ECO:0000256" key="2">
    <source>
        <dbReference type="ARBA" id="ARBA00010941"/>
    </source>
</evidence>
<organism evidence="16 17">
    <name type="scientific">Chitinophaga niastensis</name>
    <dbReference type="NCBI Taxonomy" id="536980"/>
    <lineage>
        <taxon>Bacteria</taxon>
        <taxon>Pseudomonadati</taxon>
        <taxon>Bacteroidota</taxon>
        <taxon>Chitinophagia</taxon>
        <taxon>Chitinophagales</taxon>
        <taxon>Chitinophagaceae</taxon>
        <taxon>Chitinophaga</taxon>
    </lineage>
</organism>
<comment type="subcellular location">
    <subcellularLocation>
        <location evidence="12">Cytoplasm</location>
    </subcellularLocation>
</comment>
<evidence type="ECO:0000256" key="12">
    <source>
        <dbReference type="HAMAP-Rule" id="MF_01855"/>
    </source>
</evidence>
<protein>
    <recommendedName>
        <fullName evidence="10 12">Fructose-1,6-bisphosphatase class 1</fullName>
        <shortName evidence="12">FBPase class 1</shortName>
        <ecNumber evidence="3 12">3.1.3.11</ecNumber>
    </recommendedName>
    <alternativeName>
        <fullName evidence="11 12">D-fructose-1,6-bisphosphate 1-phosphohydrolase class 1</fullName>
    </alternativeName>
</protein>
<evidence type="ECO:0000256" key="10">
    <source>
        <dbReference type="ARBA" id="ARBA00072069"/>
    </source>
</evidence>
<dbReference type="FunFam" id="3.30.540.10:FF:000002">
    <property type="entry name" value="Fructose-1,6-bisphosphatase class 1"/>
    <property type="match status" value="1"/>
</dbReference>
<reference evidence="16 17" key="1">
    <citation type="submission" date="2018-03" db="EMBL/GenBank/DDBJ databases">
        <title>Genomic Encyclopedia of Archaeal and Bacterial Type Strains, Phase II (KMG-II): from individual species to whole genera.</title>
        <authorList>
            <person name="Goeker M."/>
        </authorList>
    </citation>
    <scope>NUCLEOTIDE SEQUENCE [LARGE SCALE GENOMIC DNA]</scope>
    <source>
        <strain evidence="16 17">DSM 24859</strain>
    </source>
</reference>
<dbReference type="GO" id="GO:0006002">
    <property type="term" value="P:fructose 6-phosphate metabolic process"/>
    <property type="evidence" value="ECO:0007669"/>
    <property type="project" value="TreeGrafter"/>
</dbReference>
<dbReference type="InterPro" id="IPR044015">
    <property type="entry name" value="FBPase_C_dom"/>
</dbReference>
<evidence type="ECO:0000259" key="14">
    <source>
        <dbReference type="Pfam" id="PF00316"/>
    </source>
</evidence>
<evidence type="ECO:0000256" key="5">
    <source>
        <dbReference type="ARBA" id="ARBA00022723"/>
    </source>
</evidence>
<comment type="catalytic activity">
    <reaction evidence="1 12">
        <text>beta-D-fructose 1,6-bisphosphate + H2O = beta-D-fructose 6-phosphate + phosphate</text>
        <dbReference type="Rhea" id="RHEA:11064"/>
        <dbReference type="ChEBI" id="CHEBI:15377"/>
        <dbReference type="ChEBI" id="CHEBI:32966"/>
        <dbReference type="ChEBI" id="CHEBI:43474"/>
        <dbReference type="ChEBI" id="CHEBI:57634"/>
        <dbReference type="EC" id="3.1.3.11"/>
    </reaction>
</comment>
<dbReference type="PRINTS" id="PR00115">
    <property type="entry name" value="F16BPHPHTASE"/>
</dbReference>
<accession>A0A2P8HIS4</accession>
<feature type="binding site" evidence="12">
    <location>
        <position position="116"/>
    </location>
    <ligand>
        <name>Mg(2+)</name>
        <dbReference type="ChEBI" id="CHEBI:18420"/>
        <label>1</label>
    </ligand>
</feature>
<dbReference type="PIRSF" id="PIRSF000904">
    <property type="entry name" value="FBPtase_SBPase"/>
    <property type="match status" value="1"/>
</dbReference>
<gene>
    <name evidence="12" type="primary">fbp</name>
    <name evidence="16" type="ORF">CLV51_10395</name>
</gene>
<keyword evidence="17" id="KW-1185">Reference proteome</keyword>
<dbReference type="Proteomes" id="UP000240971">
    <property type="component" value="Unassembled WGS sequence"/>
</dbReference>
<comment type="subunit">
    <text evidence="12">Homotetramer.</text>
</comment>
<dbReference type="NCBIfam" id="NF006778">
    <property type="entry name" value="PRK09293.1-1"/>
    <property type="match status" value="1"/>
</dbReference>
<feature type="binding site" evidence="12">
    <location>
        <position position="142"/>
    </location>
    <ligand>
        <name>Mg(2+)</name>
        <dbReference type="ChEBI" id="CHEBI:18420"/>
        <label>2</label>
    </ligand>
</feature>
<dbReference type="Gene3D" id="3.40.190.80">
    <property type="match status" value="1"/>
</dbReference>
<dbReference type="PIRSF" id="PIRSF500210">
    <property type="entry name" value="FBPtase"/>
    <property type="match status" value="1"/>
</dbReference>
<evidence type="ECO:0000256" key="4">
    <source>
        <dbReference type="ARBA" id="ARBA00022490"/>
    </source>
</evidence>
<dbReference type="GO" id="GO:0000287">
    <property type="term" value="F:magnesium ion binding"/>
    <property type="evidence" value="ECO:0007669"/>
    <property type="project" value="UniProtKB-UniRule"/>
</dbReference>
<evidence type="ECO:0000313" key="17">
    <source>
        <dbReference type="Proteomes" id="UP000240971"/>
    </source>
</evidence>
<dbReference type="EMBL" id="PYAW01000003">
    <property type="protein sequence ID" value="PSL46119.1"/>
    <property type="molecule type" value="Genomic_DNA"/>
</dbReference>
<evidence type="ECO:0000259" key="15">
    <source>
        <dbReference type="Pfam" id="PF18913"/>
    </source>
</evidence>
<keyword evidence="7 12" id="KW-0460">Magnesium</keyword>
<evidence type="ECO:0000256" key="3">
    <source>
        <dbReference type="ARBA" id="ARBA00013093"/>
    </source>
</evidence>
<evidence type="ECO:0000256" key="11">
    <source>
        <dbReference type="ARBA" id="ARBA00081210"/>
    </source>
</evidence>
<feature type="domain" description="Fructose-1-6-bisphosphatase class 1 C-terminal" evidence="15">
    <location>
        <begin position="226"/>
        <end position="355"/>
    </location>
</feature>
<evidence type="ECO:0000256" key="9">
    <source>
        <dbReference type="ARBA" id="ARBA00024331"/>
    </source>
</evidence>
<comment type="caution">
    <text evidence="16">The sequence shown here is derived from an EMBL/GenBank/DDBJ whole genome shotgun (WGS) entry which is preliminary data.</text>
</comment>
<comment type="similarity">
    <text evidence="2 12 13">Belongs to the FBPase class 1 family.</text>
</comment>
<evidence type="ECO:0000256" key="1">
    <source>
        <dbReference type="ARBA" id="ARBA00001273"/>
    </source>
</evidence>
<evidence type="ECO:0000313" key="16">
    <source>
        <dbReference type="EMBL" id="PSL46119.1"/>
    </source>
</evidence>
<feature type="binding site" evidence="12">
    <location>
        <begin position="142"/>
        <end position="145"/>
    </location>
    <ligand>
        <name>substrate</name>
    </ligand>
</feature>
<dbReference type="CDD" id="cd00354">
    <property type="entry name" value="FBPase"/>
    <property type="match status" value="1"/>
</dbReference>
<keyword evidence="5 12" id="KW-0479">Metal-binding</keyword>
<dbReference type="GO" id="GO:0042132">
    <property type="term" value="F:fructose 1,6-bisphosphate 1-phosphatase activity"/>
    <property type="evidence" value="ECO:0007669"/>
    <property type="project" value="UniProtKB-UniRule"/>
</dbReference>
<feature type="binding site" evidence="12">
    <location>
        <position position="235"/>
    </location>
    <ligand>
        <name>substrate</name>
    </ligand>
</feature>
<keyword evidence="6 12" id="KW-0378">Hydrolase</keyword>